<protein>
    <submittedName>
        <fullName evidence="2">MTH538 TIR-like domain</fullName>
    </submittedName>
</protein>
<reference evidence="2 3" key="1">
    <citation type="submission" date="2016-10" db="EMBL/GenBank/DDBJ databases">
        <authorList>
            <person name="Varghese N."/>
            <person name="Submissions S."/>
        </authorList>
    </citation>
    <scope>NUCLEOTIDE SEQUENCE [LARGE SCALE GENOMIC DNA]</scope>
    <source>
        <strain evidence="2 3">DSM 16392</strain>
    </source>
</reference>
<dbReference type="InterPro" id="IPR036490">
    <property type="entry name" value="ThsB_TIR-like_sf"/>
</dbReference>
<keyword evidence="3" id="KW-1185">Reference proteome</keyword>
<sequence>MAYRNKTYVAFDGDRDMHYYNLMRAWRDNKGFSFNFFDAHDLNSARDSSLEYSIKNQLSERMRNTKVFVLLIGESTQYLYRFVRWEIEQALKRNLPIIAVNLNNKNGIDRNRCPAILRDELALHIPFKQRAIEVALDDWPKQHDHYTRRGQAGPHYYNTLAV</sequence>
<accession>A0A1I3Z1L8</accession>
<dbReference type="InterPro" id="IPR015032">
    <property type="entry name" value="ThsB__TIR-like_domain"/>
</dbReference>
<dbReference type="Pfam" id="PF08937">
    <property type="entry name" value="ThsB_TIR"/>
    <property type="match status" value="1"/>
</dbReference>
<evidence type="ECO:0000259" key="1">
    <source>
        <dbReference type="Pfam" id="PF08937"/>
    </source>
</evidence>
<proteinExistence type="predicted"/>
<feature type="domain" description="Thoeris protein ThsB TIR-like" evidence="1">
    <location>
        <begin position="8"/>
        <end position="106"/>
    </location>
</feature>
<organism evidence="2 3">
    <name type="scientific">Pseudovibrio ascidiaceicola</name>
    <dbReference type="NCBI Taxonomy" id="285279"/>
    <lineage>
        <taxon>Bacteria</taxon>
        <taxon>Pseudomonadati</taxon>
        <taxon>Pseudomonadota</taxon>
        <taxon>Alphaproteobacteria</taxon>
        <taxon>Hyphomicrobiales</taxon>
        <taxon>Stappiaceae</taxon>
        <taxon>Pseudovibrio</taxon>
    </lineage>
</organism>
<dbReference type="Proteomes" id="UP000199598">
    <property type="component" value="Unassembled WGS sequence"/>
</dbReference>
<dbReference type="Gene3D" id="3.40.50.11200">
    <property type="match status" value="1"/>
</dbReference>
<comment type="caution">
    <text evidence="2">The sequence shown here is derived from an EMBL/GenBank/DDBJ whole genome shotgun (WGS) entry which is preliminary data.</text>
</comment>
<dbReference type="SUPFAM" id="SSF52206">
    <property type="entry name" value="Hypothetical protein MTH538"/>
    <property type="match status" value="1"/>
</dbReference>
<dbReference type="RefSeq" id="WP_093519001.1">
    <property type="nucleotide sequence ID" value="NZ_FOSK01000004.1"/>
</dbReference>
<gene>
    <name evidence="2" type="ORF">SAMN04488518_104335</name>
</gene>
<evidence type="ECO:0000313" key="2">
    <source>
        <dbReference type="EMBL" id="SFK37386.1"/>
    </source>
</evidence>
<dbReference type="EMBL" id="FOSK01000004">
    <property type="protein sequence ID" value="SFK37386.1"/>
    <property type="molecule type" value="Genomic_DNA"/>
</dbReference>
<evidence type="ECO:0000313" key="3">
    <source>
        <dbReference type="Proteomes" id="UP000199598"/>
    </source>
</evidence>
<name>A0A1I3Z1L8_9HYPH</name>